<dbReference type="HAMAP" id="MF_00074">
    <property type="entry name" value="16SrRNA_methyltr_G"/>
    <property type="match status" value="1"/>
</dbReference>
<feature type="binding site" evidence="6">
    <location>
        <position position="73"/>
    </location>
    <ligand>
        <name>S-adenosyl-L-methionine</name>
        <dbReference type="ChEBI" id="CHEBI:59789"/>
    </ligand>
</feature>
<comment type="caution">
    <text evidence="7">The sequence shown here is derived from an EMBL/GenBank/DDBJ whole genome shotgun (WGS) entry which is preliminary data.</text>
</comment>
<dbReference type="PANTHER" id="PTHR31760">
    <property type="entry name" value="S-ADENOSYL-L-METHIONINE-DEPENDENT METHYLTRANSFERASES SUPERFAMILY PROTEIN"/>
    <property type="match status" value="1"/>
</dbReference>
<dbReference type="EMBL" id="JBHTIA010000003">
    <property type="protein sequence ID" value="MFD0764157.1"/>
    <property type="molecule type" value="Genomic_DNA"/>
</dbReference>
<feature type="binding site" evidence="6">
    <location>
        <position position="78"/>
    </location>
    <ligand>
        <name>S-adenosyl-L-methionine</name>
        <dbReference type="ChEBI" id="CHEBI:59789"/>
    </ligand>
</feature>
<organism evidence="7 8">
    <name type="scientific">Mucilaginibacter lutimaris</name>
    <dbReference type="NCBI Taxonomy" id="931629"/>
    <lineage>
        <taxon>Bacteria</taxon>
        <taxon>Pseudomonadati</taxon>
        <taxon>Bacteroidota</taxon>
        <taxon>Sphingobacteriia</taxon>
        <taxon>Sphingobacteriales</taxon>
        <taxon>Sphingobacteriaceae</taxon>
        <taxon>Mucilaginibacter</taxon>
    </lineage>
</organism>
<evidence type="ECO:0000256" key="1">
    <source>
        <dbReference type="ARBA" id="ARBA00022490"/>
    </source>
</evidence>
<evidence type="ECO:0000256" key="3">
    <source>
        <dbReference type="ARBA" id="ARBA00022603"/>
    </source>
</evidence>
<keyword evidence="8" id="KW-1185">Reference proteome</keyword>
<dbReference type="Pfam" id="PF02527">
    <property type="entry name" value="GidB"/>
    <property type="match status" value="1"/>
</dbReference>
<keyword evidence="5 6" id="KW-0949">S-adenosyl-L-methionine</keyword>
<keyword evidence="3 6" id="KW-0489">Methyltransferase</keyword>
<dbReference type="Gene3D" id="3.40.50.150">
    <property type="entry name" value="Vaccinia Virus protein VP39"/>
    <property type="match status" value="1"/>
</dbReference>
<comment type="function">
    <text evidence="6">Specifically methylates the N7 position of a guanine in 16S rRNA.</text>
</comment>
<evidence type="ECO:0000313" key="7">
    <source>
        <dbReference type="EMBL" id="MFD0764157.1"/>
    </source>
</evidence>
<keyword evidence="2 6" id="KW-0698">rRNA processing</keyword>
<dbReference type="Proteomes" id="UP001597073">
    <property type="component" value="Unassembled WGS sequence"/>
</dbReference>
<keyword evidence="4 6" id="KW-0808">Transferase</keyword>
<dbReference type="GO" id="GO:0008168">
    <property type="term" value="F:methyltransferase activity"/>
    <property type="evidence" value="ECO:0007669"/>
    <property type="project" value="UniProtKB-KW"/>
</dbReference>
<dbReference type="GO" id="GO:0032259">
    <property type="term" value="P:methylation"/>
    <property type="evidence" value="ECO:0007669"/>
    <property type="project" value="UniProtKB-KW"/>
</dbReference>
<dbReference type="SUPFAM" id="SSF53335">
    <property type="entry name" value="S-adenosyl-L-methionine-dependent methyltransferases"/>
    <property type="match status" value="1"/>
</dbReference>
<dbReference type="PANTHER" id="PTHR31760:SF0">
    <property type="entry name" value="S-ADENOSYL-L-METHIONINE-DEPENDENT METHYLTRANSFERASES SUPERFAMILY PROTEIN"/>
    <property type="match status" value="1"/>
</dbReference>
<evidence type="ECO:0000256" key="5">
    <source>
        <dbReference type="ARBA" id="ARBA00022691"/>
    </source>
</evidence>
<dbReference type="RefSeq" id="WP_377139119.1">
    <property type="nucleotide sequence ID" value="NZ_JBHTIA010000003.1"/>
</dbReference>
<sequence length="211" mass="23972">MTSEILLKYFPDLTADQQEQFARLQELYTLWNSQINVISRKDIDLLYERHVLHSLGIAKVMPFLPDENVLDVGTGGGFPGIPLAILFPETNFHLVDSIGKKIKVVNEVASALGLKNVKGTHARAEEIKQQFDFVVSRAVTQLKDFYPWVKGKFSKQSKNKLANGILYLKGGDLTQEIADAGLAVQQYHLKDYFEEEFFETKQVIYVKDSFI</sequence>
<name>A0ABW2ZDA7_9SPHI</name>
<dbReference type="CDD" id="cd02440">
    <property type="entry name" value="AdoMet_MTases"/>
    <property type="match status" value="1"/>
</dbReference>
<comment type="similarity">
    <text evidence="6">Belongs to the methyltransferase superfamily. RNA methyltransferase RsmG family.</text>
</comment>
<accession>A0ABW2ZDA7</accession>
<dbReference type="NCBIfam" id="TIGR00138">
    <property type="entry name" value="rsmG_gidB"/>
    <property type="match status" value="1"/>
</dbReference>
<dbReference type="PIRSF" id="PIRSF003078">
    <property type="entry name" value="GidB"/>
    <property type="match status" value="1"/>
</dbReference>
<protein>
    <recommendedName>
        <fullName evidence="6">Ribosomal RNA small subunit methyltransferase G</fullName>
        <ecNumber evidence="6">2.1.1.-</ecNumber>
    </recommendedName>
    <alternativeName>
        <fullName evidence="6">16S rRNA 7-methylguanosine methyltransferase</fullName>
        <shortName evidence="6">16S rRNA m7G methyltransferase</shortName>
    </alternativeName>
</protein>
<comment type="subcellular location">
    <subcellularLocation>
        <location evidence="6">Cytoplasm</location>
    </subcellularLocation>
</comment>
<dbReference type="EC" id="2.1.1.-" evidence="6"/>
<proteinExistence type="inferred from homology"/>
<feature type="binding site" evidence="6">
    <location>
        <position position="137"/>
    </location>
    <ligand>
        <name>S-adenosyl-L-methionine</name>
        <dbReference type="ChEBI" id="CHEBI:59789"/>
    </ligand>
</feature>
<dbReference type="InterPro" id="IPR003682">
    <property type="entry name" value="rRNA_ssu_MeTfrase_G"/>
</dbReference>
<evidence type="ECO:0000256" key="4">
    <source>
        <dbReference type="ARBA" id="ARBA00022679"/>
    </source>
</evidence>
<gene>
    <name evidence="6 7" type="primary">rsmG</name>
    <name evidence="7" type="ORF">ACFQZI_04800</name>
</gene>
<comment type="caution">
    <text evidence="6">Lacks conserved residue(s) required for the propagation of feature annotation.</text>
</comment>
<evidence type="ECO:0000256" key="6">
    <source>
        <dbReference type="HAMAP-Rule" id="MF_00074"/>
    </source>
</evidence>
<evidence type="ECO:0000256" key="2">
    <source>
        <dbReference type="ARBA" id="ARBA00022552"/>
    </source>
</evidence>
<reference evidence="8" key="1">
    <citation type="journal article" date="2019" name="Int. J. Syst. Evol. Microbiol.">
        <title>The Global Catalogue of Microorganisms (GCM) 10K type strain sequencing project: providing services to taxonomists for standard genome sequencing and annotation.</title>
        <authorList>
            <consortium name="The Broad Institute Genomics Platform"/>
            <consortium name="The Broad Institute Genome Sequencing Center for Infectious Disease"/>
            <person name="Wu L."/>
            <person name="Ma J."/>
        </authorList>
    </citation>
    <scope>NUCLEOTIDE SEQUENCE [LARGE SCALE GENOMIC DNA]</scope>
    <source>
        <strain evidence="8">CCUG 60742</strain>
    </source>
</reference>
<feature type="binding site" evidence="6">
    <location>
        <begin position="124"/>
        <end position="125"/>
    </location>
    <ligand>
        <name>S-adenosyl-L-methionine</name>
        <dbReference type="ChEBI" id="CHEBI:59789"/>
    </ligand>
</feature>
<dbReference type="InterPro" id="IPR029063">
    <property type="entry name" value="SAM-dependent_MTases_sf"/>
</dbReference>
<keyword evidence="1 6" id="KW-0963">Cytoplasm</keyword>
<evidence type="ECO:0000313" key="8">
    <source>
        <dbReference type="Proteomes" id="UP001597073"/>
    </source>
</evidence>